<dbReference type="PROSITE" id="PS50929">
    <property type="entry name" value="ABC_TM1F"/>
    <property type="match status" value="1"/>
</dbReference>
<feature type="transmembrane region" description="Helical" evidence="8">
    <location>
        <begin position="153"/>
        <end position="174"/>
    </location>
</feature>
<dbReference type="Gene3D" id="3.40.50.300">
    <property type="entry name" value="P-loop containing nucleotide triphosphate hydrolases"/>
    <property type="match status" value="1"/>
</dbReference>
<dbReference type="InterPro" id="IPR027417">
    <property type="entry name" value="P-loop_NTPase"/>
</dbReference>
<dbReference type="CDD" id="cd03254">
    <property type="entry name" value="ABCC_Glucan_exporter_like"/>
    <property type="match status" value="1"/>
</dbReference>
<feature type="transmembrane region" description="Helical" evidence="8">
    <location>
        <begin position="35"/>
        <end position="61"/>
    </location>
</feature>
<protein>
    <submittedName>
        <fullName evidence="11">ABC transporter ATP-binding protein</fullName>
    </submittedName>
</protein>
<dbReference type="AlphaFoldDB" id="A0A7X2TMU7"/>
<dbReference type="GO" id="GO:0005886">
    <property type="term" value="C:plasma membrane"/>
    <property type="evidence" value="ECO:0007669"/>
    <property type="project" value="UniProtKB-SubCell"/>
</dbReference>
<dbReference type="InterPro" id="IPR017871">
    <property type="entry name" value="ABC_transporter-like_CS"/>
</dbReference>
<evidence type="ECO:0000313" key="11">
    <source>
        <dbReference type="EMBL" id="MST80845.1"/>
    </source>
</evidence>
<gene>
    <name evidence="11" type="ORF">FYJ60_00640</name>
</gene>
<evidence type="ECO:0000259" key="10">
    <source>
        <dbReference type="PROSITE" id="PS50929"/>
    </source>
</evidence>
<dbReference type="FunFam" id="3.40.50.300:FF:000287">
    <property type="entry name" value="Multidrug ABC transporter ATP-binding protein"/>
    <property type="match status" value="1"/>
</dbReference>
<dbReference type="GO" id="GO:0015421">
    <property type="term" value="F:ABC-type oligopeptide transporter activity"/>
    <property type="evidence" value="ECO:0007669"/>
    <property type="project" value="TreeGrafter"/>
</dbReference>
<evidence type="ECO:0000256" key="6">
    <source>
        <dbReference type="ARBA" id="ARBA00022989"/>
    </source>
</evidence>
<evidence type="ECO:0000256" key="3">
    <source>
        <dbReference type="ARBA" id="ARBA00022692"/>
    </source>
</evidence>
<comment type="subcellular location">
    <subcellularLocation>
        <location evidence="1">Cell membrane</location>
        <topology evidence="1">Multi-pass membrane protein</topology>
    </subcellularLocation>
</comment>
<feature type="transmembrane region" description="Helical" evidence="8">
    <location>
        <begin position="81"/>
        <end position="99"/>
    </location>
</feature>
<evidence type="ECO:0000313" key="12">
    <source>
        <dbReference type="Proteomes" id="UP000466864"/>
    </source>
</evidence>
<keyword evidence="5 11" id="KW-0067">ATP-binding</keyword>
<evidence type="ECO:0000256" key="5">
    <source>
        <dbReference type="ARBA" id="ARBA00022840"/>
    </source>
</evidence>
<feature type="transmembrane region" description="Helical" evidence="8">
    <location>
        <begin position="180"/>
        <end position="199"/>
    </location>
</feature>
<sequence length="602" mass="67114">MKEQNPIEKKQTEESRKKERKKSTIHRILLCIRPYLPMVILSLALAVISVALQLLVPIYIGDGVDVIVGKGQVDFPALLRILKKIIFCICLTAAAQWIMNHVNNKITYRIVRDLRVQTFHHIHDVPLSYLDANSAGDLLSRVITDVEQLSDGLLLGFTQLFTGVITIIGTIIFMASLQPLATLIVVVFTPLSFLIARFVSTHAFTYFKKQSAARGDVTDLTNEMLGNLKVVQTFGHEQESMEEFAKRNRELSGYSLKATFFSSLTNPSTRFLNALIYDGVALAGCLLCFLSPFGGAVMTIGELTSFLSYVKQYSQPFNDITGVLTEFQNSVASAARVFELLDTAGEPADDSDAVVIPHARGEVTLDHVAFSYVPDKPLIENLNIRVQPGKRIAIVGPTGCGKTTLINLLMRFYDVNSGSISVDGTDIRHIKRMSLRDNYGMVLQDTWLKAGTVRENISYGRPDATDEEIIAAAKKAYAHSFIMRMPKGYDTEIEENGGNLSAGQKQLLCIARVMLHLPPILILDEATSSIDTLTEIRIQKAFDDMMKGRTSFVVAHRLSTIREADEILVMRDGHIIEQGNHEELLRKNGFYKKLYTAQFERS</sequence>
<dbReference type="PROSITE" id="PS00211">
    <property type="entry name" value="ABC_TRANSPORTER_1"/>
    <property type="match status" value="1"/>
</dbReference>
<organism evidence="11 12">
    <name type="scientific">Bilifractor porci</name>
    <dbReference type="NCBI Taxonomy" id="2606636"/>
    <lineage>
        <taxon>Bacteria</taxon>
        <taxon>Bacillati</taxon>
        <taxon>Bacillota</taxon>
        <taxon>Clostridia</taxon>
        <taxon>Lachnospirales</taxon>
        <taxon>Lachnospiraceae</taxon>
        <taxon>Bilifractor</taxon>
    </lineage>
</organism>
<dbReference type="SUPFAM" id="SSF90123">
    <property type="entry name" value="ABC transporter transmembrane region"/>
    <property type="match status" value="1"/>
</dbReference>
<dbReference type="Pfam" id="PF00005">
    <property type="entry name" value="ABC_tran"/>
    <property type="match status" value="1"/>
</dbReference>
<evidence type="ECO:0000259" key="9">
    <source>
        <dbReference type="PROSITE" id="PS50893"/>
    </source>
</evidence>
<dbReference type="EMBL" id="VUMV01000001">
    <property type="protein sequence ID" value="MST80845.1"/>
    <property type="molecule type" value="Genomic_DNA"/>
</dbReference>
<dbReference type="Gene3D" id="1.20.1560.10">
    <property type="entry name" value="ABC transporter type 1, transmembrane domain"/>
    <property type="match status" value="1"/>
</dbReference>
<dbReference type="Proteomes" id="UP000466864">
    <property type="component" value="Unassembled WGS sequence"/>
</dbReference>
<dbReference type="InterPro" id="IPR003439">
    <property type="entry name" value="ABC_transporter-like_ATP-bd"/>
</dbReference>
<accession>A0A7X2TMU7</accession>
<dbReference type="PANTHER" id="PTHR43394">
    <property type="entry name" value="ATP-DEPENDENT PERMEASE MDL1, MITOCHONDRIAL"/>
    <property type="match status" value="1"/>
</dbReference>
<keyword evidence="2" id="KW-0813">Transport</keyword>
<keyword evidence="7 8" id="KW-0472">Membrane</keyword>
<reference evidence="11 12" key="1">
    <citation type="submission" date="2019-08" db="EMBL/GenBank/DDBJ databases">
        <title>In-depth cultivation of the pig gut microbiome towards novel bacterial diversity and tailored functional studies.</title>
        <authorList>
            <person name="Wylensek D."/>
            <person name="Hitch T.C.A."/>
            <person name="Clavel T."/>
        </authorList>
    </citation>
    <scope>NUCLEOTIDE SEQUENCE [LARGE SCALE GENOMIC DNA]</scope>
    <source>
        <strain evidence="11 12">Oil+RF-744-WCA-WT-13</strain>
    </source>
</reference>
<feature type="domain" description="ABC transmembrane type-1" evidence="10">
    <location>
        <begin position="40"/>
        <end position="329"/>
    </location>
</feature>
<evidence type="ECO:0000256" key="2">
    <source>
        <dbReference type="ARBA" id="ARBA00022448"/>
    </source>
</evidence>
<evidence type="ECO:0000256" key="7">
    <source>
        <dbReference type="ARBA" id="ARBA00023136"/>
    </source>
</evidence>
<keyword evidence="6 8" id="KW-1133">Transmembrane helix</keyword>
<keyword evidence="4" id="KW-0547">Nucleotide-binding</keyword>
<comment type="caution">
    <text evidence="11">The sequence shown here is derived from an EMBL/GenBank/DDBJ whole genome shotgun (WGS) entry which is preliminary data.</text>
</comment>
<feature type="domain" description="ABC transporter" evidence="9">
    <location>
        <begin position="363"/>
        <end position="597"/>
    </location>
</feature>
<dbReference type="InterPro" id="IPR003593">
    <property type="entry name" value="AAA+_ATPase"/>
</dbReference>
<dbReference type="InterPro" id="IPR036640">
    <property type="entry name" value="ABC1_TM_sf"/>
</dbReference>
<evidence type="ECO:0000256" key="1">
    <source>
        <dbReference type="ARBA" id="ARBA00004651"/>
    </source>
</evidence>
<name>A0A7X2TMU7_9FIRM</name>
<feature type="transmembrane region" description="Helical" evidence="8">
    <location>
        <begin position="275"/>
        <end position="298"/>
    </location>
</feature>
<dbReference type="PANTHER" id="PTHR43394:SF1">
    <property type="entry name" value="ATP-BINDING CASSETTE SUB-FAMILY B MEMBER 10, MITOCHONDRIAL"/>
    <property type="match status" value="1"/>
</dbReference>
<keyword evidence="3 8" id="KW-0812">Transmembrane</keyword>
<dbReference type="PROSITE" id="PS50893">
    <property type="entry name" value="ABC_TRANSPORTER_2"/>
    <property type="match status" value="1"/>
</dbReference>
<dbReference type="CDD" id="cd18547">
    <property type="entry name" value="ABC_6TM_Tm288_like"/>
    <property type="match status" value="1"/>
</dbReference>
<evidence type="ECO:0000256" key="4">
    <source>
        <dbReference type="ARBA" id="ARBA00022741"/>
    </source>
</evidence>
<keyword evidence="12" id="KW-1185">Reference proteome</keyword>
<proteinExistence type="predicted"/>
<dbReference type="InterPro" id="IPR039421">
    <property type="entry name" value="Type_1_exporter"/>
</dbReference>
<dbReference type="GO" id="GO:0016887">
    <property type="term" value="F:ATP hydrolysis activity"/>
    <property type="evidence" value="ECO:0007669"/>
    <property type="project" value="InterPro"/>
</dbReference>
<dbReference type="GO" id="GO:0005524">
    <property type="term" value="F:ATP binding"/>
    <property type="evidence" value="ECO:0007669"/>
    <property type="project" value="UniProtKB-KW"/>
</dbReference>
<dbReference type="SUPFAM" id="SSF52540">
    <property type="entry name" value="P-loop containing nucleoside triphosphate hydrolases"/>
    <property type="match status" value="1"/>
</dbReference>
<dbReference type="InterPro" id="IPR011527">
    <property type="entry name" value="ABC1_TM_dom"/>
</dbReference>
<dbReference type="Pfam" id="PF00664">
    <property type="entry name" value="ABC_membrane"/>
    <property type="match status" value="1"/>
</dbReference>
<dbReference type="RefSeq" id="WP_154456660.1">
    <property type="nucleotide sequence ID" value="NZ_VUMV01000001.1"/>
</dbReference>
<dbReference type="SMART" id="SM00382">
    <property type="entry name" value="AAA"/>
    <property type="match status" value="1"/>
</dbReference>
<evidence type="ECO:0000256" key="8">
    <source>
        <dbReference type="SAM" id="Phobius"/>
    </source>
</evidence>